<protein>
    <submittedName>
        <fullName evidence="1">Uncharacterized protein</fullName>
    </submittedName>
</protein>
<name>A0ABQ4MPK2_9BACL</name>
<keyword evidence="2" id="KW-1185">Reference proteome</keyword>
<dbReference type="Proteomes" id="UP000681290">
    <property type="component" value="Unassembled WGS sequence"/>
</dbReference>
<proteinExistence type="predicted"/>
<gene>
    <name evidence="1" type="ORF">J15TS10_16920</name>
</gene>
<evidence type="ECO:0000313" key="2">
    <source>
        <dbReference type="Proteomes" id="UP000681290"/>
    </source>
</evidence>
<dbReference type="EMBL" id="BOSM01000002">
    <property type="protein sequence ID" value="GIP57878.1"/>
    <property type="molecule type" value="Genomic_DNA"/>
</dbReference>
<sequence>MSKVLDLDSNEVIDICADPDCNAEIFFGQSVWKKGHDLICSTDCLLRVLGAKAVIAGREPVEPEPYGTFETFNAARSEYSNF</sequence>
<accession>A0ABQ4MPK2</accession>
<dbReference type="RefSeq" id="WP_213590725.1">
    <property type="nucleotide sequence ID" value="NZ_BOSM01000002.1"/>
</dbReference>
<evidence type="ECO:0000313" key="1">
    <source>
        <dbReference type="EMBL" id="GIP57878.1"/>
    </source>
</evidence>
<comment type="caution">
    <text evidence="1">The sequence shown here is derived from an EMBL/GenBank/DDBJ whole genome shotgun (WGS) entry which is preliminary data.</text>
</comment>
<organism evidence="1 2">
    <name type="scientific">Paenibacillus woosongensis</name>
    <dbReference type="NCBI Taxonomy" id="307580"/>
    <lineage>
        <taxon>Bacteria</taxon>
        <taxon>Bacillati</taxon>
        <taxon>Bacillota</taxon>
        <taxon>Bacilli</taxon>
        <taxon>Bacillales</taxon>
        <taxon>Paenibacillaceae</taxon>
        <taxon>Paenibacillus</taxon>
    </lineage>
</organism>
<reference evidence="1 2" key="1">
    <citation type="submission" date="2021-03" db="EMBL/GenBank/DDBJ databases">
        <title>Antimicrobial resistance genes in bacteria isolated from Japanese honey, and their potential for conferring macrolide and lincosamide resistance in the American foulbrood pathogen Paenibacillus larvae.</title>
        <authorList>
            <person name="Okamoto M."/>
            <person name="Kumagai M."/>
            <person name="Kanamori H."/>
            <person name="Takamatsu D."/>
        </authorList>
    </citation>
    <scope>NUCLEOTIDE SEQUENCE [LARGE SCALE GENOMIC DNA]</scope>
    <source>
        <strain evidence="1 2">J15TS10</strain>
    </source>
</reference>